<feature type="coiled-coil region" evidence="4">
    <location>
        <begin position="370"/>
        <end position="397"/>
    </location>
</feature>
<gene>
    <name evidence="6" type="ORF">ACFFLI_08800</name>
</gene>
<keyword evidence="6" id="KW-0540">Nuclease</keyword>
<name>A0ABV5WUY5_9LACO</name>
<keyword evidence="4" id="KW-0175">Coiled coil</keyword>
<dbReference type="InterPro" id="IPR000055">
    <property type="entry name" value="Restrct_endonuc_typeI_TRD"/>
</dbReference>
<evidence type="ECO:0000256" key="4">
    <source>
        <dbReference type="SAM" id="Coils"/>
    </source>
</evidence>
<dbReference type="InterPro" id="IPR052021">
    <property type="entry name" value="Type-I_RS_S_subunit"/>
</dbReference>
<evidence type="ECO:0000259" key="5">
    <source>
        <dbReference type="Pfam" id="PF01420"/>
    </source>
</evidence>
<keyword evidence="7" id="KW-1185">Reference proteome</keyword>
<dbReference type="InterPro" id="IPR044946">
    <property type="entry name" value="Restrct_endonuc_typeI_TRD_sf"/>
</dbReference>
<accession>A0ABV5WUY5</accession>
<dbReference type="RefSeq" id="WP_137641659.1">
    <property type="nucleotide sequence ID" value="NZ_BJEA01000001.1"/>
</dbReference>
<organism evidence="6 7">
    <name type="scientific">Lactiplantibacillus modestisalitolerans</name>
    <dbReference type="NCBI Taxonomy" id="1457219"/>
    <lineage>
        <taxon>Bacteria</taxon>
        <taxon>Bacillati</taxon>
        <taxon>Bacillota</taxon>
        <taxon>Bacilli</taxon>
        <taxon>Lactobacillales</taxon>
        <taxon>Lactobacillaceae</taxon>
        <taxon>Lactiplantibacillus</taxon>
    </lineage>
</organism>
<evidence type="ECO:0000313" key="6">
    <source>
        <dbReference type="EMBL" id="MFB9769955.1"/>
    </source>
</evidence>
<dbReference type="Pfam" id="PF01420">
    <property type="entry name" value="Methylase_S"/>
    <property type="match status" value="1"/>
</dbReference>
<dbReference type="GO" id="GO:0016787">
    <property type="term" value="F:hydrolase activity"/>
    <property type="evidence" value="ECO:0007669"/>
    <property type="project" value="UniProtKB-KW"/>
</dbReference>
<protein>
    <submittedName>
        <fullName evidence="6">Restriction endonuclease subunit S</fullName>
        <ecNumber evidence="6">3.1.21.-</ecNumber>
    </submittedName>
</protein>
<feature type="coiled-coil region" evidence="4">
    <location>
        <begin position="170"/>
        <end position="197"/>
    </location>
</feature>
<reference evidence="6 7" key="1">
    <citation type="submission" date="2024-09" db="EMBL/GenBank/DDBJ databases">
        <authorList>
            <person name="Sun Q."/>
            <person name="Mori K."/>
        </authorList>
    </citation>
    <scope>NUCLEOTIDE SEQUENCE [LARGE SCALE GENOMIC DNA]</scope>
    <source>
        <strain evidence="6 7">TBRC 4576</strain>
    </source>
</reference>
<sequence>MTNENLTPKIRFKGFTDPWEQRKAREIFISRTEKNHADQPVLSVTQDNGIVLRKDIDIDIKYDKSTLKNYKLVRPSEFVISLRSFQGGFELAEIQGIVSPAYTIFAFDEAHYYDITFWKYLFKTFSFIESLKKVTYGIRDGKSISFNEFSSLKLVYPIKKNEQANIGGLLDEIADLIAANEDKLKHLQELKKLLMQKIFSQEWRFKGFTDPWEQRKLNQIVSKSTEKNSKNQFEETLTNSAVYGIVKQNDYFDRKVSGKDTSNYYVVKPDYFVYNPRISVSAPFGPIRKNKLGITGVMSPLYIVFKLAGEKIKSEFLETFFKSTNWYKFMYQNGDSGARSDRFAIKDKLFFKMPILIPSVDEQQKIGKIIDALSNLIAANEDKLNQLKQVKKFLMQNMFV</sequence>
<evidence type="ECO:0000313" key="7">
    <source>
        <dbReference type="Proteomes" id="UP001589691"/>
    </source>
</evidence>
<evidence type="ECO:0000256" key="2">
    <source>
        <dbReference type="ARBA" id="ARBA00022747"/>
    </source>
</evidence>
<feature type="domain" description="Type I restriction modification DNA specificity" evidence="5">
    <location>
        <begin position="210"/>
        <end position="389"/>
    </location>
</feature>
<proteinExistence type="inferred from homology"/>
<dbReference type="Proteomes" id="UP001589691">
    <property type="component" value="Unassembled WGS sequence"/>
</dbReference>
<dbReference type="PANTHER" id="PTHR30408">
    <property type="entry name" value="TYPE-1 RESTRICTION ENZYME ECOKI SPECIFICITY PROTEIN"/>
    <property type="match status" value="1"/>
</dbReference>
<keyword evidence="3" id="KW-0238">DNA-binding</keyword>
<dbReference type="EMBL" id="JBHLZY010000020">
    <property type="protein sequence ID" value="MFB9769955.1"/>
    <property type="molecule type" value="Genomic_DNA"/>
</dbReference>
<dbReference type="Gene3D" id="3.90.220.20">
    <property type="entry name" value="DNA methylase specificity domains"/>
    <property type="match status" value="2"/>
</dbReference>
<dbReference type="PANTHER" id="PTHR30408:SF12">
    <property type="entry name" value="TYPE I RESTRICTION ENZYME MJAVIII SPECIFICITY SUBUNIT"/>
    <property type="match status" value="1"/>
</dbReference>
<dbReference type="EC" id="3.1.21.-" evidence="6"/>
<comment type="caution">
    <text evidence="6">The sequence shown here is derived from an EMBL/GenBank/DDBJ whole genome shotgun (WGS) entry which is preliminary data.</text>
</comment>
<keyword evidence="6" id="KW-0378">Hydrolase</keyword>
<dbReference type="SUPFAM" id="SSF116734">
    <property type="entry name" value="DNA methylase specificity domain"/>
    <property type="match status" value="2"/>
</dbReference>
<dbReference type="GO" id="GO:0004519">
    <property type="term" value="F:endonuclease activity"/>
    <property type="evidence" value="ECO:0007669"/>
    <property type="project" value="UniProtKB-KW"/>
</dbReference>
<evidence type="ECO:0000256" key="1">
    <source>
        <dbReference type="ARBA" id="ARBA00010923"/>
    </source>
</evidence>
<evidence type="ECO:0000256" key="3">
    <source>
        <dbReference type="ARBA" id="ARBA00023125"/>
    </source>
</evidence>
<comment type="similarity">
    <text evidence="1">Belongs to the type-I restriction system S methylase family.</text>
</comment>
<keyword evidence="6" id="KW-0255">Endonuclease</keyword>
<keyword evidence="2" id="KW-0680">Restriction system</keyword>